<dbReference type="PANTHER" id="PTHR11496">
    <property type="entry name" value="ALCOHOL DEHYDROGENASE"/>
    <property type="match status" value="1"/>
</dbReference>
<dbReference type="Proteomes" id="UP000295334">
    <property type="component" value="Unassembled WGS sequence"/>
</dbReference>
<keyword evidence="1" id="KW-0560">Oxidoreductase</keyword>
<evidence type="ECO:0000313" key="5">
    <source>
        <dbReference type="Proteomes" id="UP000295334"/>
    </source>
</evidence>
<dbReference type="RefSeq" id="WP_131450495.1">
    <property type="nucleotide sequence ID" value="NZ_SJZI01000052.1"/>
</dbReference>
<dbReference type="SUPFAM" id="SSF56796">
    <property type="entry name" value="Dehydroquinate synthase-like"/>
    <property type="match status" value="1"/>
</dbReference>
<reference evidence="4 5" key="1">
    <citation type="submission" date="2019-03" db="EMBL/GenBank/DDBJ databases">
        <authorList>
            <person name="Kim M.K.M."/>
        </authorList>
    </citation>
    <scope>NUCLEOTIDE SEQUENCE [LARGE SCALE GENOMIC DNA]</scope>
    <source>
        <strain evidence="4 5">17J68-12</strain>
    </source>
</reference>
<evidence type="ECO:0000313" key="4">
    <source>
        <dbReference type="EMBL" id="TCJ12018.1"/>
    </source>
</evidence>
<keyword evidence="5" id="KW-1185">Reference proteome</keyword>
<protein>
    <submittedName>
        <fullName evidence="4">Iron-containing alcohol dehydrogenase</fullName>
    </submittedName>
</protein>
<dbReference type="AlphaFoldDB" id="A0A4R1B6S0"/>
<dbReference type="PROSITE" id="PS00913">
    <property type="entry name" value="ADH_IRON_1"/>
    <property type="match status" value="1"/>
</dbReference>
<dbReference type="GO" id="GO:0004022">
    <property type="term" value="F:alcohol dehydrogenase (NAD+) activity"/>
    <property type="evidence" value="ECO:0007669"/>
    <property type="project" value="TreeGrafter"/>
</dbReference>
<dbReference type="InterPro" id="IPR018211">
    <property type="entry name" value="ADH_Fe_CS"/>
</dbReference>
<dbReference type="OrthoDB" id="9801156at2"/>
<proteinExistence type="predicted"/>
<dbReference type="Gene3D" id="3.40.50.1970">
    <property type="match status" value="1"/>
</dbReference>
<evidence type="ECO:0000256" key="1">
    <source>
        <dbReference type="ARBA" id="ARBA00023002"/>
    </source>
</evidence>
<gene>
    <name evidence="4" type="ORF">EPD60_15790</name>
</gene>
<sequence length="346" mass="36435">MMTPAYRIGAVAPQLEQLLRGAAAEKVLLVGGGHFIRSAAAADLRTRLGDRLVSGFEVPAGLLQQSVLEPVAAAMTAGIDSVIVIGGGRSIDCAKALLYYARKETRLFVAVPTTAGSGSDATSFAVVYRGTEKISLEHPALLPHAVVWDVELLRGLPARQRALSGLDALAQCVEALWSRRATPASSVRAWEAGSWLRANLPAFVREPGNDDLALGALYAAHGSGAAIQQSRTTGAHALSYYLTAVHGIDHGHAVALLLPVFLRYNTASGAGYDSALQLLGAANGEEAASGWQAFVAGLGLAARLSDLGLSPRCIPEWFTHINAERFANNPVPFRAAELEAVLRATW</sequence>
<feature type="domain" description="Alcohol dehydrogenase iron-type/glycerol dehydrogenase GldA" evidence="2">
    <location>
        <begin position="12"/>
        <end position="149"/>
    </location>
</feature>
<dbReference type="EMBL" id="SJZI01000052">
    <property type="protein sequence ID" value="TCJ12018.1"/>
    <property type="molecule type" value="Genomic_DNA"/>
</dbReference>
<accession>A0A4R1B6S0</accession>
<evidence type="ECO:0000259" key="3">
    <source>
        <dbReference type="Pfam" id="PF25137"/>
    </source>
</evidence>
<dbReference type="Pfam" id="PF25137">
    <property type="entry name" value="ADH_Fe_C"/>
    <property type="match status" value="1"/>
</dbReference>
<dbReference type="GO" id="GO:0046872">
    <property type="term" value="F:metal ion binding"/>
    <property type="evidence" value="ECO:0007669"/>
    <property type="project" value="InterPro"/>
</dbReference>
<dbReference type="Gene3D" id="1.20.1090.10">
    <property type="entry name" value="Dehydroquinate synthase-like - alpha domain"/>
    <property type="match status" value="1"/>
</dbReference>
<dbReference type="InterPro" id="IPR001670">
    <property type="entry name" value="ADH_Fe/GldA"/>
</dbReference>
<dbReference type="PANTHER" id="PTHR11496:SF83">
    <property type="entry name" value="HYDROXYACID-OXOACID TRANSHYDROGENASE, MITOCHONDRIAL"/>
    <property type="match status" value="1"/>
</dbReference>
<dbReference type="InterPro" id="IPR039697">
    <property type="entry name" value="Alcohol_dehydrogenase_Fe"/>
</dbReference>
<evidence type="ECO:0000259" key="2">
    <source>
        <dbReference type="Pfam" id="PF00465"/>
    </source>
</evidence>
<dbReference type="InterPro" id="IPR056798">
    <property type="entry name" value="ADH_Fe_C"/>
</dbReference>
<feature type="domain" description="Fe-containing alcohol dehydrogenase-like C-terminal" evidence="3">
    <location>
        <begin position="162"/>
        <end position="345"/>
    </location>
</feature>
<comment type="caution">
    <text evidence="4">The sequence shown here is derived from an EMBL/GenBank/DDBJ whole genome shotgun (WGS) entry which is preliminary data.</text>
</comment>
<name>A0A4R1B6S0_9BACT</name>
<dbReference type="Pfam" id="PF00465">
    <property type="entry name" value="Fe-ADH"/>
    <property type="match status" value="1"/>
</dbReference>
<organism evidence="4 5">
    <name type="scientific">Flaviaesturariibacter flavus</name>
    <dbReference type="NCBI Taxonomy" id="2502780"/>
    <lineage>
        <taxon>Bacteria</taxon>
        <taxon>Pseudomonadati</taxon>
        <taxon>Bacteroidota</taxon>
        <taxon>Chitinophagia</taxon>
        <taxon>Chitinophagales</taxon>
        <taxon>Chitinophagaceae</taxon>
        <taxon>Flaviaestuariibacter</taxon>
    </lineage>
</organism>